<evidence type="ECO:0000313" key="1">
    <source>
        <dbReference type="EMBL" id="JAP36322.1"/>
    </source>
</evidence>
<dbReference type="EMBL" id="GEDG01002068">
    <property type="protein sequence ID" value="JAP36322.1"/>
    <property type="molecule type" value="Transcribed_RNA"/>
</dbReference>
<proteinExistence type="predicted"/>
<accession>A0A0V0IUV0</accession>
<name>A0A0V0IUV0_SOLCH</name>
<organism evidence="1">
    <name type="scientific">Solanum chacoense</name>
    <name type="common">Chaco potato</name>
    <dbReference type="NCBI Taxonomy" id="4108"/>
    <lineage>
        <taxon>Eukaryota</taxon>
        <taxon>Viridiplantae</taxon>
        <taxon>Streptophyta</taxon>
        <taxon>Embryophyta</taxon>
        <taxon>Tracheophyta</taxon>
        <taxon>Spermatophyta</taxon>
        <taxon>Magnoliopsida</taxon>
        <taxon>eudicotyledons</taxon>
        <taxon>Gunneridae</taxon>
        <taxon>Pentapetalae</taxon>
        <taxon>asterids</taxon>
        <taxon>lamiids</taxon>
        <taxon>Solanales</taxon>
        <taxon>Solanaceae</taxon>
        <taxon>Solanoideae</taxon>
        <taxon>Solaneae</taxon>
        <taxon>Solanum</taxon>
    </lineage>
</organism>
<protein>
    <submittedName>
        <fullName evidence="1">Putative ovule protein</fullName>
    </submittedName>
</protein>
<sequence length="101" mass="11633">MPENQFTSRIVFLKLVNVYSSALRTCWTPSKSVRYKKITRKEDTLEILINLQTDLYPLNLLLYTKSRKILYNSINFLDGIGSIFITPPISLSPNCPPHLES</sequence>
<dbReference type="AlphaFoldDB" id="A0A0V0IUV0"/>
<reference evidence="1" key="1">
    <citation type="submission" date="2015-12" db="EMBL/GenBank/DDBJ databases">
        <title>Gene expression during late stages of embryo sac development: a critical building block for successful pollen-pistil interactions.</title>
        <authorList>
            <person name="Liu Y."/>
            <person name="Joly V."/>
            <person name="Sabar M."/>
            <person name="Matton D.P."/>
        </authorList>
    </citation>
    <scope>NUCLEOTIDE SEQUENCE</scope>
</reference>